<comment type="catalytic activity">
    <reaction evidence="8">
        <text>(1S,2R)-1-C-(indol-3-yl)glycerol 3-phosphate + L-serine = D-glyceraldehyde 3-phosphate + L-tryptophan + H2O</text>
        <dbReference type="Rhea" id="RHEA:10532"/>
        <dbReference type="ChEBI" id="CHEBI:15377"/>
        <dbReference type="ChEBI" id="CHEBI:33384"/>
        <dbReference type="ChEBI" id="CHEBI:57912"/>
        <dbReference type="ChEBI" id="CHEBI:58866"/>
        <dbReference type="ChEBI" id="CHEBI:59776"/>
        <dbReference type="EC" id="4.2.1.20"/>
    </reaction>
</comment>
<reference evidence="10 11" key="1">
    <citation type="submission" date="2019-08" db="EMBL/GenBank/DDBJ databases">
        <title>Genomic characterization of a novel candidate phylum (ARYD3) from a high temperature, high salinity tertiary oil reservoir in north central Oklahoma, USA.</title>
        <authorList>
            <person name="Youssef N.H."/>
            <person name="Yadav A."/>
            <person name="Elshahed M.S."/>
        </authorList>
    </citation>
    <scope>NUCLEOTIDE SEQUENCE [LARGE SCALE GENOMIC DNA]</scope>
    <source>
        <strain evidence="10">ARYD1</strain>
    </source>
</reference>
<evidence type="ECO:0000256" key="8">
    <source>
        <dbReference type="ARBA" id="ARBA00049047"/>
    </source>
</evidence>
<name>A0A5D0MP19_FLESI</name>
<keyword evidence="7 10" id="KW-0456">Lyase</keyword>
<comment type="pathway">
    <text evidence="1">Amino-acid biosynthesis; L-tryptophan biosynthesis; L-tryptophan from chorismate: step 5/5.</text>
</comment>
<comment type="caution">
    <text evidence="10">The sequence shown here is derived from an EMBL/GenBank/DDBJ whole genome shotgun (WGS) entry which is preliminary data.</text>
</comment>
<dbReference type="Pfam" id="PF00290">
    <property type="entry name" value="Trp_syntA"/>
    <property type="match status" value="1"/>
</dbReference>
<evidence type="ECO:0000256" key="9">
    <source>
        <dbReference type="RuleBase" id="RU003662"/>
    </source>
</evidence>
<organism evidence="10 11">
    <name type="scientific">Flexistipes sinusarabici</name>
    <dbReference type="NCBI Taxonomy" id="2352"/>
    <lineage>
        <taxon>Bacteria</taxon>
        <taxon>Pseudomonadati</taxon>
        <taxon>Deferribacterota</taxon>
        <taxon>Deferribacteres</taxon>
        <taxon>Deferribacterales</taxon>
        <taxon>Flexistipitaceae</taxon>
        <taxon>Flexistipes</taxon>
    </lineage>
</organism>
<evidence type="ECO:0000256" key="6">
    <source>
        <dbReference type="ARBA" id="ARBA00023141"/>
    </source>
</evidence>
<dbReference type="InterPro" id="IPR011060">
    <property type="entry name" value="RibuloseP-bd_barrel"/>
</dbReference>
<dbReference type="AlphaFoldDB" id="A0A5D0MP19"/>
<keyword evidence="5" id="KW-0822">Tryptophan biosynthesis</keyword>
<dbReference type="CDD" id="cd04724">
    <property type="entry name" value="Tryptophan_synthase_alpha"/>
    <property type="match status" value="1"/>
</dbReference>
<dbReference type="UniPathway" id="UPA00035">
    <property type="reaction ID" value="UER00044"/>
</dbReference>
<dbReference type="InterPro" id="IPR013785">
    <property type="entry name" value="Aldolase_TIM"/>
</dbReference>
<dbReference type="NCBIfam" id="TIGR00262">
    <property type="entry name" value="trpA"/>
    <property type="match status" value="1"/>
</dbReference>
<accession>A0A5D0MP19</accession>
<evidence type="ECO:0000256" key="5">
    <source>
        <dbReference type="ARBA" id="ARBA00022822"/>
    </source>
</evidence>
<evidence type="ECO:0000256" key="1">
    <source>
        <dbReference type="ARBA" id="ARBA00004733"/>
    </source>
</evidence>
<dbReference type="PANTHER" id="PTHR43406">
    <property type="entry name" value="TRYPTOPHAN SYNTHASE, ALPHA CHAIN"/>
    <property type="match status" value="1"/>
</dbReference>
<dbReference type="InterPro" id="IPR002028">
    <property type="entry name" value="Trp_synthase_suA"/>
</dbReference>
<keyword evidence="4" id="KW-0028">Amino-acid biosynthesis</keyword>
<proteinExistence type="inferred from homology"/>
<evidence type="ECO:0000256" key="4">
    <source>
        <dbReference type="ARBA" id="ARBA00022605"/>
    </source>
</evidence>
<dbReference type="GO" id="GO:0005829">
    <property type="term" value="C:cytosol"/>
    <property type="evidence" value="ECO:0007669"/>
    <property type="project" value="TreeGrafter"/>
</dbReference>
<evidence type="ECO:0000256" key="3">
    <source>
        <dbReference type="ARBA" id="ARBA00012043"/>
    </source>
</evidence>
<evidence type="ECO:0000256" key="2">
    <source>
        <dbReference type="ARBA" id="ARBA00011270"/>
    </source>
</evidence>
<evidence type="ECO:0000313" key="10">
    <source>
        <dbReference type="EMBL" id="TYB33231.1"/>
    </source>
</evidence>
<dbReference type="Proteomes" id="UP000323337">
    <property type="component" value="Unassembled WGS sequence"/>
</dbReference>
<sequence length="241" mass="27031">MKGIYMMIGYPDIETFKEEFIFSQNCGLDFVEIGIPFNDPVADGPIISEAGENVLTSGVNIEELMDFIRKNKKTKIYIMTYSNIIYHYGAKNFSKKYNSTIDGVIVADLPNEYHCFFKEKGFEIPIIPFATTDTDAGKLTQYLNGQDFIYFVGLKGVTGSKADLNNQVNIKKIKEVKEKSGYNVIFGFGIKTPADASAVMKFADGFVVGTEVVKRQPEAEEFKKYVKSLVDSGEKRGNIYT</sequence>
<dbReference type="EC" id="4.2.1.20" evidence="3"/>
<gene>
    <name evidence="10" type="primary">trpA</name>
    <name evidence="10" type="ORF">FXF49_07345</name>
</gene>
<dbReference type="GO" id="GO:0004834">
    <property type="term" value="F:tryptophan synthase activity"/>
    <property type="evidence" value="ECO:0007669"/>
    <property type="project" value="UniProtKB-EC"/>
</dbReference>
<comment type="subunit">
    <text evidence="2">Tetramer of two alpha and two beta chains.</text>
</comment>
<protein>
    <recommendedName>
        <fullName evidence="3">tryptophan synthase</fullName>
        <ecNumber evidence="3">4.2.1.20</ecNumber>
    </recommendedName>
</protein>
<evidence type="ECO:0000256" key="7">
    <source>
        <dbReference type="ARBA" id="ARBA00023239"/>
    </source>
</evidence>
<comment type="similarity">
    <text evidence="9">Belongs to the TrpA family.</text>
</comment>
<dbReference type="Gene3D" id="3.20.20.70">
    <property type="entry name" value="Aldolase class I"/>
    <property type="match status" value="1"/>
</dbReference>
<evidence type="ECO:0000313" key="11">
    <source>
        <dbReference type="Proteomes" id="UP000323337"/>
    </source>
</evidence>
<dbReference type="PANTHER" id="PTHR43406:SF1">
    <property type="entry name" value="TRYPTOPHAN SYNTHASE ALPHA CHAIN, CHLOROPLASTIC"/>
    <property type="match status" value="1"/>
</dbReference>
<dbReference type="EMBL" id="VSIV01000173">
    <property type="protein sequence ID" value="TYB33231.1"/>
    <property type="molecule type" value="Genomic_DNA"/>
</dbReference>
<dbReference type="RefSeq" id="WP_303701255.1">
    <property type="nucleotide sequence ID" value="NZ_VSIV01000173.1"/>
</dbReference>
<dbReference type="SUPFAM" id="SSF51366">
    <property type="entry name" value="Ribulose-phoshate binding barrel"/>
    <property type="match status" value="1"/>
</dbReference>
<keyword evidence="6" id="KW-0057">Aromatic amino acid biosynthesis</keyword>